<feature type="binding site" evidence="10">
    <location>
        <position position="103"/>
    </location>
    <ligand>
        <name>Zn(2+)</name>
        <dbReference type="ChEBI" id="CHEBI:29105"/>
    </ligand>
</feature>
<dbReference type="OrthoDB" id="9790411at2"/>
<dbReference type="EC" id="3.1.3.15" evidence="10"/>
<dbReference type="HAMAP" id="MF_01022">
    <property type="entry name" value="Bifunc_HisB"/>
    <property type="match status" value="1"/>
</dbReference>
<feature type="active site" description="Proton donor" evidence="10">
    <location>
        <position position="13"/>
    </location>
</feature>
<evidence type="ECO:0000256" key="2">
    <source>
        <dbReference type="ARBA" id="ARBA00022490"/>
    </source>
</evidence>
<comment type="pathway">
    <text evidence="1 10">Amino-acid biosynthesis; L-histidine biosynthesis; L-histidine from 5-phospho-alpha-D-ribose 1-diphosphate: step 6/9.</text>
</comment>
<comment type="cofactor">
    <cofactor evidence="10">
        <name>Zn(2+)</name>
        <dbReference type="ChEBI" id="CHEBI:29105"/>
    </cofactor>
</comment>
<evidence type="ECO:0000256" key="5">
    <source>
        <dbReference type="ARBA" id="ARBA00022801"/>
    </source>
</evidence>
<dbReference type="CDD" id="cd07503">
    <property type="entry name" value="HAD_HisB-N"/>
    <property type="match status" value="1"/>
</dbReference>
<protein>
    <recommendedName>
        <fullName evidence="10">Histidine biosynthesis bifunctional protein HisB</fullName>
    </recommendedName>
    <domain>
        <recommendedName>
            <fullName evidence="10">Histidinol-phosphatase</fullName>
            <ecNumber evidence="10">3.1.3.15</ecNumber>
        </recommendedName>
    </domain>
    <domain>
        <recommendedName>
            <fullName evidence="10">Imidazoleglycerol-phosphate dehydratase</fullName>
            <shortName evidence="10">IGPD</shortName>
            <ecNumber evidence="10">4.2.1.19</ecNumber>
        </recommendedName>
    </domain>
</protein>
<dbReference type="GO" id="GO:0005737">
    <property type="term" value="C:cytoplasm"/>
    <property type="evidence" value="ECO:0007669"/>
    <property type="project" value="UniProtKB-SubCell"/>
</dbReference>
<comment type="caution">
    <text evidence="11">The sequence shown here is derived from an EMBL/GenBank/DDBJ whole genome shotgun (WGS) entry which is preliminary data.</text>
</comment>
<dbReference type="NCBIfam" id="TIGR01656">
    <property type="entry name" value="Histidinol-ppas"/>
    <property type="match status" value="1"/>
</dbReference>
<feature type="binding site" evidence="10">
    <location>
        <position position="105"/>
    </location>
    <ligand>
        <name>Zn(2+)</name>
        <dbReference type="ChEBI" id="CHEBI:29105"/>
    </ligand>
</feature>
<gene>
    <name evidence="10" type="primary">hisB</name>
    <name evidence="11" type="ORF">CWI84_10450</name>
</gene>
<feature type="binding site" evidence="10">
    <location>
        <position position="11"/>
    </location>
    <ligand>
        <name>Mg(2+)</name>
        <dbReference type="ChEBI" id="CHEBI:18420"/>
    </ligand>
</feature>
<dbReference type="NCBIfam" id="TIGR01662">
    <property type="entry name" value="HAD-SF-IIIA"/>
    <property type="match status" value="1"/>
</dbReference>
<dbReference type="EC" id="4.2.1.19" evidence="10"/>
<dbReference type="Gene3D" id="3.30.230.40">
    <property type="entry name" value="Imidazole glycerol phosphate dehydratase, domain 1"/>
    <property type="match status" value="2"/>
</dbReference>
<dbReference type="InterPro" id="IPR005954">
    <property type="entry name" value="HisB_N"/>
</dbReference>
<name>A0A432ZM05_9GAMM</name>
<feature type="binding site" evidence="10">
    <location>
        <position position="95"/>
    </location>
    <ligand>
        <name>Zn(2+)</name>
        <dbReference type="ChEBI" id="CHEBI:29105"/>
    </ligand>
</feature>
<reference evidence="11 12" key="1">
    <citation type="journal article" date="2011" name="Front. Microbiol.">
        <title>Genomic signatures of strain selection and enhancement in Bacillus atrophaeus var. globigii, a historical biowarfare simulant.</title>
        <authorList>
            <person name="Gibbons H.S."/>
            <person name="Broomall S.M."/>
            <person name="McNew L.A."/>
            <person name="Daligault H."/>
            <person name="Chapman C."/>
            <person name="Bruce D."/>
            <person name="Karavis M."/>
            <person name="Krepps M."/>
            <person name="McGregor P.A."/>
            <person name="Hong C."/>
            <person name="Park K.H."/>
            <person name="Akmal A."/>
            <person name="Feldman A."/>
            <person name="Lin J.S."/>
            <person name="Chang W.E."/>
            <person name="Higgs B.W."/>
            <person name="Demirev P."/>
            <person name="Lindquist J."/>
            <person name="Liem A."/>
            <person name="Fochler E."/>
            <person name="Read T.D."/>
            <person name="Tapia R."/>
            <person name="Johnson S."/>
            <person name="Bishop-Lilly K.A."/>
            <person name="Detter C."/>
            <person name="Han C."/>
            <person name="Sozhamannan S."/>
            <person name="Rosenzweig C.N."/>
            <person name="Skowronski E.W."/>
        </authorList>
    </citation>
    <scope>NUCLEOTIDE SEQUENCE [LARGE SCALE GENOMIC DNA]</scope>
    <source>
        <strain evidence="11 12">CC-PW-9</strain>
    </source>
</reference>
<dbReference type="InterPro" id="IPR020566">
    <property type="entry name" value="His_synth_bifunc_HisB"/>
</dbReference>
<evidence type="ECO:0000256" key="8">
    <source>
        <dbReference type="ARBA" id="ARBA00023239"/>
    </source>
</evidence>
<dbReference type="SUPFAM" id="SSF56784">
    <property type="entry name" value="HAD-like"/>
    <property type="match status" value="1"/>
</dbReference>
<evidence type="ECO:0000313" key="11">
    <source>
        <dbReference type="EMBL" id="RUO78752.1"/>
    </source>
</evidence>
<dbReference type="NCBIfam" id="NF003937">
    <property type="entry name" value="PRK05446.1"/>
    <property type="match status" value="1"/>
</dbReference>
<keyword evidence="3 10" id="KW-0028">Amino-acid biosynthesis</keyword>
<dbReference type="NCBIfam" id="TIGR01261">
    <property type="entry name" value="hisB_Nterm"/>
    <property type="match status" value="1"/>
</dbReference>
<dbReference type="CDD" id="cd07914">
    <property type="entry name" value="IGPD"/>
    <property type="match status" value="1"/>
</dbReference>
<dbReference type="InterPro" id="IPR006549">
    <property type="entry name" value="HAD-SF_hydro_IIIA"/>
</dbReference>
<dbReference type="GO" id="GO:0004424">
    <property type="term" value="F:imidazoleglycerol-phosphate dehydratase activity"/>
    <property type="evidence" value="ECO:0007669"/>
    <property type="project" value="UniProtKB-UniRule"/>
</dbReference>
<dbReference type="InterPro" id="IPR038494">
    <property type="entry name" value="IGPD_sf"/>
</dbReference>
<dbReference type="InterPro" id="IPR020565">
    <property type="entry name" value="ImidazoleglycerP_deHydtase_CS"/>
</dbReference>
<feature type="binding site" evidence="10">
    <location>
        <position position="97"/>
    </location>
    <ligand>
        <name>Zn(2+)</name>
        <dbReference type="ChEBI" id="CHEBI:29105"/>
    </ligand>
</feature>
<dbReference type="InterPro" id="IPR000807">
    <property type="entry name" value="ImidazoleglycerolP_deHydtase"/>
</dbReference>
<keyword evidence="10" id="KW-0862">Zinc</keyword>
<dbReference type="NCBIfam" id="NF002114">
    <property type="entry name" value="PRK00951.2-4"/>
    <property type="match status" value="1"/>
</dbReference>
<feature type="binding site" evidence="10">
    <location>
        <position position="13"/>
    </location>
    <ligand>
        <name>Mg(2+)</name>
        <dbReference type="ChEBI" id="CHEBI:18420"/>
    </ligand>
</feature>
<accession>A0A432ZM05</accession>
<comment type="cofactor">
    <cofactor evidence="10">
        <name>Mg(2+)</name>
        <dbReference type="ChEBI" id="CHEBI:18420"/>
    </cofactor>
</comment>
<evidence type="ECO:0000256" key="4">
    <source>
        <dbReference type="ARBA" id="ARBA00022723"/>
    </source>
</evidence>
<keyword evidence="4 10" id="KW-0479">Metal-binding</keyword>
<feature type="active site" description="Nucleophile" evidence="10">
    <location>
        <position position="11"/>
    </location>
</feature>
<dbReference type="GO" id="GO:0000105">
    <property type="term" value="P:L-histidine biosynthetic process"/>
    <property type="evidence" value="ECO:0007669"/>
    <property type="project" value="UniProtKB-UniRule"/>
</dbReference>
<dbReference type="SUPFAM" id="SSF54211">
    <property type="entry name" value="Ribosomal protein S5 domain 2-like"/>
    <property type="match status" value="2"/>
</dbReference>
<evidence type="ECO:0000256" key="7">
    <source>
        <dbReference type="ARBA" id="ARBA00023102"/>
    </source>
</evidence>
<keyword evidence="12" id="KW-1185">Reference proteome</keyword>
<dbReference type="NCBIfam" id="NF002111">
    <property type="entry name" value="PRK00951.2-1"/>
    <property type="match status" value="1"/>
</dbReference>
<keyword evidence="6 10" id="KW-0460">Magnesium</keyword>
<dbReference type="GO" id="GO:0004401">
    <property type="term" value="F:histidinol-phosphatase activity"/>
    <property type="evidence" value="ECO:0007669"/>
    <property type="project" value="UniProtKB-UniRule"/>
</dbReference>
<dbReference type="FunFam" id="3.30.230.40:FF:000003">
    <property type="entry name" value="Imidazoleglycerol-phosphate dehydratase HisB"/>
    <property type="match status" value="1"/>
</dbReference>
<dbReference type="EMBL" id="PIQH01000010">
    <property type="protein sequence ID" value="RUO78752.1"/>
    <property type="molecule type" value="Genomic_DNA"/>
</dbReference>
<comment type="pathway">
    <text evidence="10">Amino-acid biosynthesis; L-histidine biosynthesis; L-histidine from 5-phospho-alpha-D-ribose 1-diphosphate: step 8/9.</text>
</comment>
<feature type="region of interest" description="Histidinol-phosphatase" evidence="10">
    <location>
        <begin position="1"/>
        <end position="168"/>
    </location>
</feature>
<keyword evidence="7 10" id="KW-0368">Histidine biosynthesis</keyword>
<evidence type="ECO:0000256" key="9">
    <source>
        <dbReference type="ARBA" id="ARBA00023268"/>
    </source>
</evidence>
<dbReference type="HAMAP" id="MF_00076">
    <property type="entry name" value="HisB"/>
    <property type="match status" value="1"/>
</dbReference>
<feature type="region of interest" description="Imidazoleglycerol-phosphate dehydratase" evidence="10">
    <location>
        <begin position="169"/>
        <end position="358"/>
    </location>
</feature>
<comment type="subcellular location">
    <subcellularLocation>
        <location evidence="10">Cytoplasm</location>
    </subcellularLocation>
</comment>
<dbReference type="GO" id="GO:0046872">
    <property type="term" value="F:metal ion binding"/>
    <property type="evidence" value="ECO:0007669"/>
    <property type="project" value="UniProtKB-KW"/>
</dbReference>
<proteinExistence type="inferred from homology"/>
<dbReference type="InterPro" id="IPR006543">
    <property type="entry name" value="Histidinol-phos"/>
</dbReference>
<dbReference type="PROSITE" id="PS00954">
    <property type="entry name" value="IGP_DEHYDRATASE_1"/>
    <property type="match status" value="1"/>
</dbReference>
<dbReference type="InterPro" id="IPR020568">
    <property type="entry name" value="Ribosomal_Su5_D2-typ_SF"/>
</dbReference>
<dbReference type="Pfam" id="PF13242">
    <property type="entry name" value="Hydrolase_like"/>
    <property type="match status" value="1"/>
</dbReference>
<sequence length="358" mass="39883">MTQAQRTLFIDRDGTLVKEPPIDKQLDSLEKFALEPGVIPALLKLQASGYRLVMVSNQDGLGTASFPQADFDPPQQLLLDILASQGIQFSAIYICPHFAEQDCSCRKPRLGLVSDELQQGLIDFRDSWVIGDRETDIQFAQNMGLPALQYDREQCNWEQICEQLLLRPRVAEQQRNTKETQIRVKLNLDRNSGSEISTGIGFFDHMLEQIAAHSGIQLQLQVQGDLHIDDHHSIEDTAITLGLALRQALGNKRGIQRFGFVLPMDECRAECVLDLSGRPYLQWQAEFSRVTVGGLATEMVEHFFRSLADAAQLTLHLSTTAGNTHHQVESLFKVFGRALGQAIKSNGSDAMPSTKGVL</sequence>
<dbReference type="PANTHER" id="PTHR23133:SF2">
    <property type="entry name" value="IMIDAZOLEGLYCEROL-PHOSPHATE DEHYDRATASE"/>
    <property type="match status" value="1"/>
</dbReference>
<dbReference type="RefSeq" id="WP_126842534.1">
    <property type="nucleotide sequence ID" value="NZ_PIQH01000010.1"/>
</dbReference>
<keyword evidence="8 10" id="KW-0456">Lyase</keyword>
<organism evidence="11 12">
    <name type="scientific">Idiomarina tyrosinivorans</name>
    <dbReference type="NCBI Taxonomy" id="1445662"/>
    <lineage>
        <taxon>Bacteria</taxon>
        <taxon>Pseudomonadati</taxon>
        <taxon>Pseudomonadota</taxon>
        <taxon>Gammaproteobacteria</taxon>
        <taxon>Alteromonadales</taxon>
        <taxon>Idiomarinaceae</taxon>
        <taxon>Idiomarina</taxon>
    </lineage>
</organism>
<evidence type="ECO:0000256" key="1">
    <source>
        <dbReference type="ARBA" id="ARBA00005047"/>
    </source>
</evidence>
<keyword evidence="2 10" id="KW-0963">Cytoplasm</keyword>
<keyword evidence="9 10" id="KW-0511">Multifunctional enzyme</keyword>
<dbReference type="Pfam" id="PF00475">
    <property type="entry name" value="IGPD"/>
    <property type="match status" value="1"/>
</dbReference>
<dbReference type="AlphaFoldDB" id="A0A432ZM05"/>
<feature type="binding site" evidence="10">
    <location>
        <position position="132"/>
    </location>
    <ligand>
        <name>Mg(2+)</name>
        <dbReference type="ChEBI" id="CHEBI:18420"/>
    </ligand>
</feature>
<evidence type="ECO:0000313" key="12">
    <source>
        <dbReference type="Proteomes" id="UP000287996"/>
    </source>
</evidence>
<comment type="similarity">
    <text evidence="10">In the C-terminal section; belongs to the imidazoleglycerol-phosphate dehydratase family.</text>
</comment>
<keyword evidence="5 10" id="KW-0378">Hydrolase</keyword>
<comment type="similarity">
    <text evidence="10">In the N-terminal section; belongs to the histidinol-phosphatase family.</text>
</comment>
<dbReference type="InterPro" id="IPR036412">
    <property type="entry name" value="HAD-like_sf"/>
</dbReference>
<evidence type="ECO:0000256" key="6">
    <source>
        <dbReference type="ARBA" id="ARBA00022842"/>
    </source>
</evidence>
<dbReference type="PANTHER" id="PTHR23133">
    <property type="entry name" value="IMIDAZOLEGLYCEROL-PHOSPHATE DEHYDRATASE HIS7"/>
    <property type="match status" value="1"/>
</dbReference>
<dbReference type="InterPro" id="IPR023214">
    <property type="entry name" value="HAD_sf"/>
</dbReference>
<comment type="catalytic activity">
    <reaction evidence="10">
        <text>D-erythro-1-(imidazol-4-yl)glycerol 3-phosphate = 3-(imidazol-4-yl)-2-oxopropyl phosphate + H2O</text>
        <dbReference type="Rhea" id="RHEA:11040"/>
        <dbReference type="ChEBI" id="CHEBI:15377"/>
        <dbReference type="ChEBI" id="CHEBI:57766"/>
        <dbReference type="ChEBI" id="CHEBI:58278"/>
        <dbReference type="EC" id="4.2.1.19"/>
    </reaction>
</comment>
<comment type="catalytic activity">
    <reaction evidence="10">
        <text>L-histidinol phosphate + H2O = L-histidinol + phosphate</text>
        <dbReference type="Rhea" id="RHEA:14465"/>
        <dbReference type="ChEBI" id="CHEBI:15377"/>
        <dbReference type="ChEBI" id="CHEBI:43474"/>
        <dbReference type="ChEBI" id="CHEBI:57699"/>
        <dbReference type="ChEBI" id="CHEBI:57980"/>
        <dbReference type="EC" id="3.1.3.15"/>
    </reaction>
</comment>
<dbReference type="Gene3D" id="3.40.50.1000">
    <property type="entry name" value="HAD superfamily/HAD-like"/>
    <property type="match status" value="1"/>
</dbReference>
<dbReference type="Proteomes" id="UP000287996">
    <property type="component" value="Unassembled WGS sequence"/>
</dbReference>
<dbReference type="FunFam" id="3.30.230.40:FF:000001">
    <property type="entry name" value="Imidazoleglycerol-phosphate dehydratase HisB"/>
    <property type="match status" value="1"/>
</dbReference>
<dbReference type="UniPathway" id="UPA00031">
    <property type="reaction ID" value="UER00011"/>
</dbReference>
<evidence type="ECO:0000256" key="10">
    <source>
        <dbReference type="HAMAP-Rule" id="MF_01022"/>
    </source>
</evidence>
<evidence type="ECO:0000256" key="3">
    <source>
        <dbReference type="ARBA" id="ARBA00022605"/>
    </source>
</evidence>